<gene>
    <name evidence="2" type="ORF">ASJ81_07650</name>
</gene>
<keyword evidence="1" id="KW-1133">Transmembrane helix</keyword>
<feature type="transmembrane region" description="Helical" evidence="1">
    <location>
        <begin position="79"/>
        <end position="99"/>
    </location>
</feature>
<evidence type="ECO:0008006" key="4">
    <source>
        <dbReference type="Google" id="ProtNLM"/>
    </source>
</evidence>
<sequence>MSWESRCIKKLMGWCPVCKNMAPKIESPFISENWIPVSGKTGNLPELRISNVVFPANVALIMTFLMISFNLLLFLRYLWGMPLFLAVLFLLSFSCYLLAFKTYNSVILVDKLGVHLQAFRFKKLIPYNNIESITVSRINKKSKKIYFLLIILGFAICGFVVYMAVVKGEWNGFLLWIFLLPFVLITEWKQKTRFWNGNTRLHIKTRHKKWYEWTWASYNSMITDEASAAEMNSYIKRHCEGL</sequence>
<protein>
    <recommendedName>
        <fullName evidence="4">DUF1673 domain-containing protein</fullName>
    </recommendedName>
</protein>
<dbReference type="OrthoDB" id="376866at2157"/>
<dbReference type="EMBL" id="LMVP01000323">
    <property type="protein sequence ID" value="PAV12200.1"/>
    <property type="molecule type" value="Genomic_DNA"/>
</dbReference>
<dbReference type="Proteomes" id="UP000218164">
    <property type="component" value="Unassembled WGS sequence"/>
</dbReference>
<dbReference type="AlphaFoldDB" id="A0A2A2HSD7"/>
<feature type="transmembrane region" description="Helical" evidence="1">
    <location>
        <begin position="52"/>
        <end position="73"/>
    </location>
</feature>
<accession>A0A2A2HSD7</accession>
<reference evidence="2 3" key="1">
    <citation type="journal article" date="2017" name="BMC Genomics">
        <title>Genomic analysis of methanogenic archaea reveals a shift towards energy conservation.</title>
        <authorList>
            <person name="Gilmore S.P."/>
            <person name="Henske J.K."/>
            <person name="Sexton J.A."/>
            <person name="Solomon K.V."/>
            <person name="Seppala S."/>
            <person name="Yoo J.I."/>
            <person name="Huyett L.M."/>
            <person name="Pressman A."/>
            <person name="Cogan J.Z."/>
            <person name="Kivenson V."/>
            <person name="Peng X."/>
            <person name="Tan Y."/>
            <person name="Valentine D.L."/>
            <person name="O'Malley M.A."/>
        </authorList>
    </citation>
    <scope>NUCLEOTIDE SEQUENCE [LARGE SCALE GENOMIC DNA]</scope>
    <source>
        <strain evidence="2 3">MC-15</strain>
    </source>
</reference>
<keyword evidence="3" id="KW-1185">Reference proteome</keyword>
<evidence type="ECO:0000256" key="1">
    <source>
        <dbReference type="SAM" id="Phobius"/>
    </source>
</evidence>
<organism evidence="2 3">
    <name type="scientific">Methanosarcina spelaei</name>
    <dbReference type="NCBI Taxonomy" id="1036679"/>
    <lineage>
        <taxon>Archaea</taxon>
        <taxon>Methanobacteriati</taxon>
        <taxon>Methanobacteriota</taxon>
        <taxon>Stenosarchaea group</taxon>
        <taxon>Methanomicrobia</taxon>
        <taxon>Methanosarcinales</taxon>
        <taxon>Methanosarcinaceae</taxon>
        <taxon>Methanosarcina</taxon>
    </lineage>
</organism>
<name>A0A2A2HSD7_9EURY</name>
<dbReference type="RefSeq" id="WP_095644893.1">
    <property type="nucleotide sequence ID" value="NZ_LMVP01000323.1"/>
</dbReference>
<feature type="transmembrane region" description="Helical" evidence="1">
    <location>
        <begin position="170"/>
        <end position="188"/>
    </location>
</feature>
<comment type="caution">
    <text evidence="2">The sequence shown here is derived from an EMBL/GenBank/DDBJ whole genome shotgun (WGS) entry which is preliminary data.</text>
</comment>
<keyword evidence="1" id="KW-0812">Transmembrane</keyword>
<evidence type="ECO:0000313" key="3">
    <source>
        <dbReference type="Proteomes" id="UP000218164"/>
    </source>
</evidence>
<feature type="transmembrane region" description="Helical" evidence="1">
    <location>
        <begin position="145"/>
        <end position="164"/>
    </location>
</feature>
<keyword evidence="1" id="KW-0472">Membrane</keyword>
<proteinExistence type="predicted"/>
<evidence type="ECO:0000313" key="2">
    <source>
        <dbReference type="EMBL" id="PAV12200.1"/>
    </source>
</evidence>